<feature type="domain" description="Stealth protein CR3 conserved region 3" evidence="7">
    <location>
        <begin position="822"/>
        <end position="869"/>
    </location>
</feature>
<keyword evidence="10" id="KW-1185">Reference proteome</keyword>
<comment type="caution">
    <text evidence="9">The sequence shown here is derived from an EMBL/GenBank/DDBJ whole genome shotgun (WGS) entry which is preliminary data.</text>
</comment>
<dbReference type="InterPro" id="IPR047141">
    <property type="entry name" value="Stealth"/>
</dbReference>
<evidence type="ECO:0000256" key="3">
    <source>
        <dbReference type="ARBA" id="ARBA00023169"/>
    </source>
</evidence>
<keyword evidence="2" id="KW-0808">Transferase</keyword>
<dbReference type="Pfam" id="PF00534">
    <property type="entry name" value="Glycos_transf_1"/>
    <property type="match status" value="1"/>
</dbReference>
<evidence type="ECO:0000256" key="1">
    <source>
        <dbReference type="ARBA" id="ARBA00007583"/>
    </source>
</evidence>
<dbReference type="InterPro" id="IPR021520">
    <property type="entry name" value="Stealth_CR2"/>
</dbReference>
<dbReference type="InterPro" id="IPR031357">
    <property type="entry name" value="Stealth_CR3"/>
</dbReference>
<feature type="domain" description="Glycosyl transferase family 1" evidence="4">
    <location>
        <begin position="209"/>
        <end position="362"/>
    </location>
</feature>
<dbReference type="PANTHER" id="PTHR24045">
    <property type="match status" value="1"/>
</dbReference>
<dbReference type="Proteomes" id="UP001163064">
    <property type="component" value="Unassembled WGS sequence"/>
</dbReference>
<dbReference type="EMBL" id="JAPHNL010000036">
    <property type="protein sequence ID" value="MCX3059192.1"/>
    <property type="molecule type" value="Genomic_DNA"/>
</dbReference>
<dbReference type="Pfam" id="PF17103">
    <property type="entry name" value="Stealth_CR4"/>
    <property type="match status" value="1"/>
</dbReference>
<evidence type="ECO:0000259" key="5">
    <source>
        <dbReference type="Pfam" id="PF11380"/>
    </source>
</evidence>
<comment type="similarity">
    <text evidence="1">Belongs to the stealth family.</text>
</comment>
<dbReference type="InterPro" id="IPR031356">
    <property type="entry name" value="Stealth_CR4"/>
</dbReference>
<evidence type="ECO:0000256" key="2">
    <source>
        <dbReference type="ARBA" id="ARBA00022679"/>
    </source>
</evidence>
<feature type="domain" description="Stealth protein CR2 conserved region 2" evidence="5">
    <location>
        <begin position="671"/>
        <end position="776"/>
    </location>
</feature>
<name>A0ABT3TQB3_9ACTN</name>
<dbReference type="InterPro" id="IPR001296">
    <property type="entry name" value="Glyco_trans_1"/>
</dbReference>
<keyword evidence="3" id="KW-0270">Exopolysaccharide synthesis</keyword>
<organism evidence="9 10">
    <name type="scientific">Streptomyces beihaiensis</name>
    <dbReference type="NCBI Taxonomy" id="2984495"/>
    <lineage>
        <taxon>Bacteria</taxon>
        <taxon>Bacillati</taxon>
        <taxon>Actinomycetota</taxon>
        <taxon>Actinomycetes</taxon>
        <taxon>Kitasatosporales</taxon>
        <taxon>Streptomycetaceae</taxon>
        <taxon>Streptomyces</taxon>
    </lineage>
</organism>
<evidence type="ECO:0000313" key="10">
    <source>
        <dbReference type="Proteomes" id="UP001163064"/>
    </source>
</evidence>
<dbReference type="Gene3D" id="3.40.50.2000">
    <property type="entry name" value="Glycogen Phosphorylase B"/>
    <property type="match status" value="2"/>
</dbReference>
<dbReference type="Pfam" id="PF17101">
    <property type="entry name" value="Stealth_CR1"/>
    <property type="match status" value="1"/>
</dbReference>
<evidence type="ECO:0000259" key="6">
    <source>
        <dbReference type="Pfam" id="PF17101"/>
    </source>
</evidence>
<evidence type="ECO:0000259" key="8">
    <source>
        <dbReference type="Pfam" id="PF17103"/>
    </source>
</evidence>
<sequence length="954" mass="105389">MKITFLLTWGDEMGGTEQAVYTQATHLAPRHTVEVLSVVKTRPEPFFGVDDRVPVRYLVDRTGPVPRPVRDSGLGDDECRRLAGLPSDLISPVWEKTFDALTDVEMKRALRTIDTDVLITTSPALMSAVADLVPSRVITIQQEHRPSQLRGGTGEPLLLRAPEIDALVVLTERTRQWLEESLGAAAPRLAAIPNAIPEGFRPRSSLSGRTIVMPRRLVPDKQVDHAIQAFAKVLPDHPGWRLRVFGDGPQLAALRGLVQGLGLHDSVEILGPSQHMTEEWAKASLTILPSQDGEALPLVLLEAFAAGVPAVAYDIVTGPAEIIRHGEDGLLVPPNDIEGLAAAISRLMGDEELLRTFGENAYDGAARFSADTIVAQWESLFEELVARRDDPRRMAERADRMAHRTVHGGAGRFHVAVAADRTAPSTGDQRAREDELAAADANLIRAAGRLSEVRDDLRAPDITLRNFTTVVDVLEEHAIPFVVLRGRDGVHRHRVAVDSADQAKTRAVLAQAYRGRPVYAELLKPRTHAPAVLLGERLDQAGDVAGLRVFWPVTTSSRTLRYGPAYGCDLEFWQKIEEADGGDGQFTAPLRPTGAGSSLPTLTPDATLRVADRELPTLAPFAGRLVTDVAFPIDAVYTWVDDSDPRWQERRAARRAELGLAPEAAGDESARFRNRDELRYSLRSLAMFAPWVRKVYLVTDDQTPEWLDTDHPGIEVVSHSRIFADQDNLPTFNSHAIESQLHRIEGLAEHFLYLNDDVFFGRPVGAELFFQSNGASRFFWSPTTVPLGEATEEDEGYFAAAKNNRRLLEDRFGTTVANSFLHAPHALRKSVLERITEEFAEAAERTAATPLRGWQDISVPSSLHHHYGYLTGTAIPGGIRCAYANVGAYDRHPELTRLLTLRRHDVFCLGEAPDAEVPEDEQARVVETFLKAYFPVPSPYERTHAPQKAQEHHA</sequence>
<feature type="domain" description="Stealth protein CR1 conserved region 1" evidence="6">
    <location>
        <begin position="631"/>
        <end position="658"/>
    </location>
</feature>
<accession>A0ABT3TQB3</accession>
<dbReference type="PANTHER" id="PTHR24045:SF0">
    <property type="entry name" value="N-ACETYLGLUCOSAMINE-1-PHOSPHOTRANSFERASE SUBUNITS ALPHA_BETA"/>
    <property type="match status" value="1"/>
</dbReference>
<dbReference type="InterPro" id="IPR031358">
    <property type="entry name" value="Stealth_CR1"/>
</dbReference>
<gene>
    <name evidence="9" type="ORF">OFY01_05310</name>
</gene>
<dbReference type="CDD" id="cd03820">
    <property type="entry name" value="GT4_AmsD-like"/>
    <property type="match status" value="1"/>
</dbReference>
<dbReference type="Pfam" id="PF17102">
    <property type="entry name" value="Stealth_CR3"/>
    <property type="match status" value="1"/>
</dbReference>
<feature type="domain" description="Stealth protein CR4 conserved region 4" evidence="8">
    <location>
        <begin position="902"/>
        <end position="951"/>
    </location>
</feature>
<evidence type="ECO:0000313" key="9">
    <source>
        <dbReference type="EMBL" id="MCX3059192.1"/>
    </source>
</evidence>
<evidence type="ECO:0000259" key="7">
    <source>
        <dbReference type="Pfam" id="PF17102"/>
    </source>
</evidence>
<dbReference type="RefSeq" id="WP_266596775.1">
    <property type="nucleotide sequence ID" value="NZ_JAPHNL010000036.1"/>
</dbReference>
<proteinExistence type="inferred from homology"/>
<reference evidence="9" key="1">
    <citation type="submission" date="2022-10" db="EMBL/GenBank/DDBJ databases">
        <title>Streptomyces beihaiensis sp. nov., a chitin degrading actinobacterium, isolated from shrimp pond soil.</title>
        <authorList>
            <person name="Xie J."/>
            <person name="Shen N."/>
        </authorList>
    </citation>
    <scope>NUCLEOTIDE SEQUENCE</scope>
    <source>
        <strain evidence="9">GXMU-J5</strain>
    </source>
</reference>
<protein>
    <submittedName>
        <fullName evidence="9">Stealth conserved region 3 domain-containing protein</fullName>
    </submittedName>
</protein>
<dbReference type="SUPFAM" id="SSF53756">
    <property type="entry name" value="UDP-Glycosyltransferase/glycogen phosphorylase"/>
    <property type="match status" value="1"/>
</dbReference>
<evidence type="ECO:0000259" key="4">
    <source>
        <dbReference type="Pfam" id="PF00534"/>
    </source>
</evidence>
<dbReference type="Pfam" id="PF11380">
    <property type="entry name" value="Stealth_CR2"/>
    <property type="match status" value="1"/>
</dbReference>